<dbReference type="GO" id="GO:0005737">
    <property type="term" value="C:cytoplasm"/>
    <property type="evidence" value="ECO:0007669"/>
    <property type="project" value="TreeGrafter"/>
</dbReference>
<evidence type="ECO:0000256" key="3">
    <source>
        <dbReference type="PIRSR" id="PIRSR613078-1"/>
    </source>
</evidence>
<organism evidence="5 6">
    <name type="scientific">Aquibium oceanicum</name>
    <dbReference type="NCBI Taxonomy" id="1670800"/>
    <lineage>
        <taxon>Bacteria</taxon>
        <taxon>Pseudomonadati</taxon>
        <taxon>Pseudomonadota</taxon>
        <taxon>Alphaproteobacteria</taxon>
        <taxon>Hyphomicrobiales</taxon>
        <taxon>Phyllobacteriaceae</taxon>
        <taxon>Aquibium</taxon>
    </lineage>
</organism>
<evidence type="ECO:0000313" key="6">
    <source>
        <dbReference type="Proteomes" id="UP000182840"/>
    </source>
</evidence>
<dbReference type="RefSeq" id="WP_072607064.1">
    <property type="nucleotide sequence ID" value="NZ_CP018171.1"/>
</dbReference>
<dbReference type="CDD" id="cd07067">
    <property type="entry name" value="HP_PGM_like"/>
    <property type="match status" value="1"/>
</dbReference>
<dbReference type="AlphaFoldDB" id="A0A1L3SVZ4"/>
<dbReference type="InterPro" id="IPR013078">
    <property type="entry name" value="His_Pase_superF_clade-1"/>
</dbReference>
<evidence type="ECO:0000256" key="1">
    <source>
        <dbReference type="ARBA" id="ARBA00023152"/>
    </source>
</evidence>
<protein>
    <recommendedName>
        <fullName evidence="7">Histidine phosphatase family protein</fullName>
    </recommendedName>
</protein>
<sequence length="200" mass="22601">MIKNTFYLVRHGQTRWNEEGRFQGRSDIPLSAEGRRQALANARRLRAYLDADPDAPKGVEILSSPLSRCVETMGIIADELAIPESARRIDPRLVEAGFGRWEGLTTHEVKDRFPAERRLRKVDRWRFAPQGGTSHQETAADMRSLIEDLPGDRAFILVSHSGNLRVMFAMLEGLAEADAMRIAVPHDRVFACRDGRLHSI</sequence>
<gene>
    <name evidence="5" type="ORF">BSQ44_21125</name>
</gene>
<evidence type="ECO:0000313" key="5">
    <source>
        <dbReference type="EMBL" id="APH73597.1"/>
    </source>
</evidence>
<feature type="binding site" evidence="4">
    <location>
        <position position="68"/>
    </location>
    <ligand>
        <name>substrate</name>
    </ligand>
</feature>
<dbReference type="Proteomes" id="UP000182840">
    <property type="component" value="Chromosome"/>
</dbReference>
<keyword evidence="6" id="KW-1185">Reference proteome</keyword>
<dbReference type="PROSITE" id="PS00175">
    <property type="entry name" value="PG_MUTASE"/>
    <property type="match status" value="1"/>
</dbReference>
<dbReference type="InterPro" id="IPR029033">
    <property type="entry name" value="His_PPase_superfam"/>
</dbReference>
<dbReference type="SUPFAM" id="SSF53254">
    <property type="entry name" value="Phosphoglycerate mutase-like"/>
    <property type="match status" value="1"/>
</dbReference>
<dbReference type="KEGG" id="meso:BSQ44_21125"/>
<dbReference type="EMBL" id="CP018171">
    <property type="protein sequence ID" value="APH73597.1"/>
    <property type="molecule type" value="Genomic_DNA"/>
</dbReference>
<dbReference type="SMART" id="SM00855">
    <property type="entry name" value="PGAM"/>
    <property type="match status" value="1"/>
</dbReference>
<dbReference type="Gene3D" id="3.40.50.1240">
    <property type="entry name" value="Phosphoglycerate mutase-like"/>
    <property type="match status" value="1"/>
</dbReference>
<dbReference type="Pfam" id="PF00300">
    <property type="entry name" value="His_Phos_1"/>
    <property type="match status" value="1"/>
</dbReference>
<name>A0A1L3SVZ4_9HYPH</name>
<feature type="active site" description="Proton donor/acceptor" evidence="3">
    <location>
        <position position="95"/>
    </location>
</feature>
<evidence type="ECO:0008006" key="7">
    <source>
        <dbReference type="Google" id="ProtNLM"/>
    </source>
</evidence>
<reference evidence="6" key="1">
    <citation type="submission" date="2016-11" db="EMBL/GenBank/DDBJ databases">
        <title>Mesorhizobium oceanicum sp. nov., isolated from deep seawater in South China Sea.</title>
        <authorList>
            <person name="Fu G.-Y."/>
        </authorList>
    </citation>
    <scope>NUCLEOTIDE SEQUENCE [LARGE SCALE GENOMIC DNA]</scope>
    <source>
        <strain evidence="6">B7</strain>
    </source>
</reference>
<dbReference type="PANTHER" id="PTHR48100">
    <property type="entry name" value="BROAD-SPECIFICITY PHOSPHATASE YOR283W-RELATED"/>
    <property type="match status" value="1"/>
</dbReference>
<dbReference type="OrthoDB" id="9781415at2"/>
<dbReference type="GO" id="GO:0016791">
    <property type="term" value="F:phosphatase activity"/>
    <property type="evidence" value="ECO:0007669"/>
    <property type="project" value="TreeGrafter"/>
</dbReference>
<accession>A0A1L3SVZ4</accession>
<dbReference type="InterPro" id="IPR001345">
    <property type="entry name" value="PG/BPGM_mutase_AS"/>
</dbReference>
<dbReference type="STRING" id="1670800.BSQ44_21125"/>
<evidence type="ECO:0000256" key="4">
    <source>
        <dbReference type="PIRSR" id="PIRSR613078-2"/>
    </source>
</evidence>
<feature type="active site" description="Tele-phosphohistidine intermediate" evidence="3">
    <location>
        <position position="11"/>
    </location>
</feature>
<feature type="binding site" evidence="4">
    <location>
        <begin position="10"/>
        <end position="17"/>
    </location>
    <ligand>
        <name>substrate</name>
    </ligand>
</feature>
<evidence type="ECO:0000256" key="2">
    <source>
        <dbReference type="ARBA" id="ARBA00023235"/>
    </source>
</evidence>
<proteinExistence type="predicted"/>
<keyword evidence="2" id="KW-0413">Isomerase</keyword>
<dbReference type="InterPro" id="IPR050275">
    <property type="entry name" value="PGM_Phosphatase"/>
</dbReference>
<keyword evidence="1" id="KW-0324">Glycolysis</keyword>
<dbReference type="PANTHER" id="PTHR48100:SF1">
    <property type="entry name" value="HISTIDINE PHOSPHATASE FAMILY PROTEIN-RELATED"/>
    <property type="match status" value="1"/>
</dbReference>
<dbReference type="PIRSF" id="PIRSF000709">
    <property type="entry name" value="6PFK_2-Ptase"/>
    <property type="match status" value="1"/>
</dbReference>